<comment type="similarity">
    <text evidence="1 7">Belongs to the Lgt family.</text>
</comment>
<evidence type="ECO:0000256" key="3">
    <source>
        <dbReference type="ARBA" id="ARBA00022679"/>
    </source>
</evidence>
<feature type="transmembrane region" description="Helical" evidence="7">
    <location>
        <begin position="24"/>
        <end position="44"/>
    </location>
</feature>
<comment type="function">
    <text evidence="7">Catalyzes the transfer of the diacylglyceryl group from phosphatidylglycerol to the sulfhydryl group of the N-terminal cysteine of a prolipoprotein, the first step in the formation of mature lipoproteins.</text>
</comment>
<gene>
    <name evidence="7" type="primary">lgt</name>
    <name evidence="8" type="ORF">A2482_02495</name>
</gene>
<evidence type="ECO:0000313" key="9">
    <source>
        <dbReference type="Proteomes" id="UP000178656"/>
    </source>
</evidence>
<dbReference type="Proteomes" id="UP000178656">
    <property type="component" value="Unassembled WGS sequence"/>
</dbReference>
<sequence length="285" mass="32269">MFNFLQAYHPQPILMKIGPFEVHWYGFLMVIGGLVGLVVILSLVKRFDIEKGDVGALRATPLRPLFHDLLLYFVIGAVIGARVYYVLYAWEMYRGNWFDVLKIWQGGLAIHGIMLGGFAATYLFCRIKKQSFWFIADFAVVGLAAAQAVGRAGNYFNQEIFGKPTSLPWGVPIDAVNRPAAFAAAEYFHPVFLYECLGNLAIAVILFLIMRWRLKEGDRQTGNVFLLYLVLYSAQRFLLEFLRVDYSPLISGIRWAQAVSVALVIFALGLLLYRRRRKNVGLSAI</sequence>
<evidence type="ECO:0000256" key="7">
    <source>
        <dbReference type="HAMAP-Rule" id="MF_01147"/>
    </source>
</evidence>
<dbReference type="Pfam" id="PF01790">
    <property type="entry name" value="LGT"/>
    <property type="match status" value="1"/>
</dbReference>
<comment type="catalytic activity">
    <reaction evidence="7">
        <text>L-cysteinyl-[prolipoprotein] + a 1,2-diacyl-sn-glycero-3-phospho-(1'-sn-glycerol) = an S-1,2-diacyl-sn-glyceryl-L-cysteinyl-[prolipoprotein] + sn-glycerol 1-phosphate + H(+)</text>
        <dbReference type="Rhea" id="RHEA:56712"/>
        <dbReference type="Rhea" id="RHEA-COMP:14679"/>
        <dbReference type="Rhea" id="RHEA-COMP:14680"/>
        <dbReference type="ChEBI" id="CHEBI:15378"/>
        <dbReference type="ChEBI" id="CHEBI:29950"/>
        <dbReference type="ChEBI" id="CHEBI:57685"/>
        <dbReference type="ChEBI" id="CHEBI:64716"/>
        <dbReference type="ChEBI" id="CHEBI:140658"/>
        <dbReference type="EC" id="2.5.1.145"/>
    </reaction>
</comment>
<feature type="transmembrane region" description="Helical" evidence="7">
    <location>
        <begin position="65"/>
        <end position="88"/>
    </location>
</feature>
<dbReference type="GO" id="GO:0005886">
    <property type="term" value="C:plasma membrane"/>
    <property type="evidence" value="ECO:0007669"/>
    <property type="project" value="UniProtKB-SubCell"/>
</dbReference>
<dbReference type="EMBL" id="MFGM01000076">
    <property type="protein sequence ID" value="OGF34269.1"/>
    <property type="molecule type" value="Genomic_DNA"/>
</dbReference>
<keyword evidence="2 7" id="KW-1003">Cell membrane</keyword>
<dbReference type="EC" id="2.5.1.145" evidence="7"/>
<name>A0A1F5T5V0_9BACT</name>
<dbReference type="HAMAP" id="MF_01147">
    <property type="entry name" value="Lgt"/>
    <property type="match status" value="1"/>
</dbReference>
<dbReference type="PANTHER" id="PTHR30589:SF0">
    <property type="entry name" value="PHOSPHATIDYLGLYCEROL--PROLIPOPROTEIN DIACYLGLYCERYL TRANSFERASE"/>
    <property type="match status" value="1"/>
</dbReference>
<dbReference type="PANTHER" id="PTHR30589">
    <property type="entry name" value="PROLIPOPROTEIN DIACYLGLYCERYL TRANSFERASE"/>
    <property type="match status" value="1"/>
</dbReference>
<feature type="transmembrane region" description="Helical" evidence="7">
    <location>
        <begin position="108"/>
        <end position="125"/>
    </location>
</feature>
<keyword evidence="5 7" id="KW-1133">Transmembrane helix</keyword>
<protein>
    <recommendedName>
        <fullName evidence="7">Phosphatidylglycerol--prolipoprotein diacylglyceryl transferase</fullName>
        <ecNumber evidence="7">2.5.1.145</ecNumber>
    </recommendedName>
</protein>
<feature type="transmembrane region" description="Helical" evidence="7">
    <location>
        <begin position="191"/>
        <end position="212"/>
    </location>
</feature>
<feature type="binding site" evidence="7">
    <location>
        <position position="151"/>
    </location>
    <ligand>
        <name>a 1,2-diacyl-sn-glycero-3-phospho-(1'-sn-glycerol)</name>
        <dbReference type="ChEBI" id="CHEBI:64716"/>
    </ligand>
</feature>
<evidence type="ECO:0000256" key="5">
    <source>
        <dbReference type="ARBA" id="ARBA00022989"/>
    </source>
</evidence>
<reference evidence="8 9" key="1">
    <citation type="journal article" date="2016" name="Nat. Commun.">
        <title>Thousands of microbial genomes shed light on interconnected biogeochemical processes in an aquifer system.</title>
        <authorList>
            <person name="Anantharaman K."/>
            <person name="Brown C.T."/>
            <person name="Hug L.A."/>
            <person name="Sharon I."/>
            <person name="Castelle C.J."/>
            <person name="Probst A.J."/>
            <person name="Thomas B.C."/>
            <person name="Singh A."/>
            <person name="Wilkins M.J."/>
            <person name="Karaoz U."/>
            <person name="Brodie E.L."/>
            <person name="Williams K.H."/>
            <person name="Hubbard S.S."/>
            <person name="Banfield J.F."/>
        </authorList>
    </citation>
    <scope>NUCLEOTIDE SEQUENCE [LARGE SCALE GENOMIC DNA]</scope>
</reference>
<evidence type="ECO:0000256" key="6">
    <source>
        <dbReference type="ARBA" id="ARBA00023136"/>
    </source>
</evidence>
<evidence type="ECO:0000256" key="1">
    <source>
        <dbReference type="ARBA" id="ARBA00007150"/>
    </source>
</evidence>
<feature type="transmembrane region" description="Helical" evidence="7">
    <location>
        <begin position="224"/>
        <end position="242"/>
    </location>
</feature>
<feature type="transmembrane region" description="Helical" evidence="7">
    <location>
        <begin position="254"/>
        <end position="273"/>
    </location>
</feature>
<dbReference type="PROSITE" id="PS01311">
    <property type="entry name" value="LGT"/>
    <property type="match status" value="1"/>
</dbReference>
<dbReference type="GO" id="GO:0008961">
    <property type="term" value="F:phosphatidylglycerol-prolipoprotein diacylglyceryl transferase activity"/>
    <property type="evidence" value="ECO:0007669"/>
    <property type="project" value="UniProtKB-UniRule"/>
</dbReference>
<organism evidence="8 9">
    <name type="scientific">Candidatus Falkowbacteria bacterium RIFOXYC2_FULL_48_21</name>
    <dbReference type="NCBI Taxonomy" id="1798005"/>
    <lineage>
        <taxon>Bacteria</taxon>
        <taxon>Candidatus Falkowiibacteriota</taxon>
    </lineage>
</organism>
<comment type="pathway">
    <text evidence="7">Protein modification; lipoprotein biosynthesis (diacylglyceryl transfer).</text>
</comment>
<keyword evidence="3 7" id="KW-0808">Transferase</keyword>
<accession>A0A1F5T5V0</accession>
<proteinExistence type="inferred from homology"/>
<dbReference type="NCBIfam" id="TIGR00544">
    <property type="entry name" value="lgt"/>
    <property type="match status" value="1"/>
</dbReference>
<keyword evidence="6 7" id="KW-0472">Membrane</keyword>
<keyword evidence="4 7" id="KW-0812">Transmembrane</keyword>
<comment type="caution">
    <text evidence="8">The sequence shown here is derived from an EMBL/GenBank/DDBJ whole genome shotgun (WGS) entry which is preliminary data.</text>
</comment>
<dbReference type="UniPathway" id="UPA00664"/>
<dbReference type="GO" id="GO:0042158">
    <property type="term" value="P:lipoprotein biosynthetic process"/>
    <property type="evidence" value="ECO:0007669"/>
    <property type="project" value="UniProtKB-UniRule"/>
</dbReference>
<comment type="subcellular location">
    <subcellularLocation>
        <location evidence="7">Cell membrane</location>
        <topology evidence="7">Multi-pass membrane protein</topology>
    </subcellularLocation>
</comment>
<feature type="transmembrane region" description="Helical" evidence="7">
    <location>
        <begin position="132"/>
        <end position="150"/>
    </location>
</feature>
<evidence type="ECO:0000313" key="8">
    <source>
        <dbReference type="EMBL" id="OGF34269.1"/>
    </source>
</evidence>
<evidence type="ECO:0000256" key="2">
    <source>
        <dbReference type="ARBA" id="ARBA00022475"/>
    </source>
</evidence>
<evidence type="ECO:0000256" key="4">
    <source>
        <dbReference type="ARBA" id="ARBA00022692"/>
    </source>
</evidence>
<dbReference type="InterPro" id="IPR001640">
    <property type="entry name" value="Lgt"/>
</dbReference>
<keyword evidence="8" id="KW-0449">Lipoprotein</keyword>
<dbReference type="AlphaFoldDB" id="A0A1F5T5V0"/>